<dbReference type="InterPro" id="IPR028994">
    <property type="entry name" value="Integrin_alpha_N"/>
</dbReference>
<dbReference type="OrthoDB" id="5445630at2"/>
<accession>A0A4Q2A5L9</accession>
<dbReference type="InterPro" id="IPR022044">
    <property type="entry name" value="TcdB_toxin_mid/C"/>
</dbReference>
<evidence type="ECO:0000259" key="5">
    <source>
        <dbReference type="Pfam" id="PF12256"/>
    </source>
</evidence>
<reference evidence="6 7" key="1">
    <citation type="submission" date="2018-08" db="EMBL/GenBank/DDBJ databases">
        <title>Mountain-cultivated ginseng endophyte, Burkholderia stabilis and its activity against ginseng root rot disease.</title>
        <authorList>
            <person name="Tapan Kumar M."/>
            <person name="Bae H."/>
            <person name="Shanmugam G."/>
            <person name="Jeon J."/>
        </authorList>
    </citation>
    <scope>NUCLEOTIDE SEQUENCE [LARGE SCALE GENOMIC DNA]</scope>
    <source>
        <strain evidence="6 7">EB159</strain>
    </source>
</reference>
<dbReference type="SUPFAM" id="SSF69318">
    <property type="entry name" value="Integrin alpha N-terminal domain"/>
    <property type="match status" value="1"/>
</dbReference>
<feature type="domain" description="Insecticide toxin TcdB middle/N-terminal" evidence="5">
    <location>
        <begin position="636"/>
        <end position="771"/>
    </location>
</feature>
<evidence type="ECO:0000313" key="7">
    <source>
        <dbReference type="Proteomes" id="UP000289650"/>
    </source>
</evidence>
<protein>
    <submittedName>
        <fullName evidence="6">Insecticidal toxin complex</fullName>
    </submittedName>
</protein>
<dbReference type="Proteomes" id="UP000289650">
    <property type="component" value="Unassembled WGS sequence"/>
</dbReference>
<keyword evidence="3" id="KW-0843">Virulence</keyword>
<name>A0A4Q2A5L9_9BURK</name>
<dbReference type="GO" id="GO:0005576">
    <property type="term" value="C:extracellular region"/>
    <property type="evidence" value="ECO:0007669"/>
    <property type="project" value="UniProtKB-SubCell"/>
</dbReference>
<evidence type="ECO:0000256" key="2">
    <source>
        <dbReference type="ARBA" id="ARBA00022525"/>
    </source>
</evidence>
<dbReference type="Pfam" id="PF12256">
    <property type="entry name" value="TcdB_toxin_midN"/>
    <property type="match status" value="1"/>
</dbReference>
<evidence type="ECO:0000256" key="3">
    <source>
        <dbReference type="ARBA" id="ARBA00023026"/>
    </source>
</evidence>
<dbReference type="RefSeq" id="WP_129518465.1">
    <property type="nucleotide sequence ID" value="NZ_QWEX01000004.1"/>
</dbReference>
<proteinExistence type="predicted"/>
<sequence length="1506" mass="166154">MGETMGDVGMTGLASLSVPLPVSPGRAYAPTPVLQYSSGAGNGAFAAGWNVVLLTIRRRTSHGVPPYNSDDIFLAPDGEALVPETGPDGKVITAQVSSYASVTLDQAYTVTRYFPCIEGTYSRIERWSPSDATAEFWLIHGADGQLHCLGKSAQARIADPSEPVNRIGAWLLEESVNPAGEHICYVYEAENTENVDMNGQEASRVQTANRYLTHVQYGNVKGYAPLYAWHKYLSADAPQWLFTLLFDYAERSLDPLVAPSRLRQHAWLCREDSFSDYAFGFELRTHRLCHQVLMFNHFPTELGQQATLVSRLLLGYRQSPQLSRLVSAQMLAYESDGRLQSLPPLDLSYTTFSTDFCAQGYEALPSFAGLNDGSQYQIVDLYGEGLPGILYQVDNDWRYQAPMRGSDGPNAVTYSPWQPLPELPALLPGWGARQALMDLTGDGRLNWVTAQPALAGYFTLNPDRRWSTFVPCQAFPTEFLQPRAQLADIVGAGLMDLALIGPTSVRFYANNRQHGYAAGQDVAHTSNDRLPIGGGDPASLVVFSDVLGSGQQHLVQIRYNQLTCWPNLGRGNFGVPVVLATLPFDPKTFNPERVFLADIDGSGAADLIYAESERFLIFMNQSGNGFDRVPYVLPMPDGVRYDRLDQVSFADIDGSGTACLVLTLSHVPPRHWCYRFARTKPYLLERFNNNMGVDVTLTYRSSAQEWLDEKQASPDSVCELPFAIQLVSSITTLDEVTANTLSQQYMYRRGVYAGLDREFRGFGFVQLRDTQHVAVATSLDVEPAPPMVTRVWYATGMENEVLRPGMPPYHDPDMFSLGPPRLTKYNSVTGRDELLVTMDESTRYQLYRAMKGGVMRQEVYGEDGRESNAVPYRVECGRFQIRLVQPTASGEPTCVCLPTQLELLQVHYECIDDDPLVQQQVVLQVNEFGMATWSVGVSYARRPQPLKNPYPASVSDDLWAATYDEAQVPLRLAELRASVYNLTAQDGWRLGLPWQQRQDALAYANDYGCYPLTSGGLSYEALSAPDGLLGGSRPRELGGQTVTYYFDVSGRQELPSGTLPPLVALVHHVEVAELDARSLVAYANVPAEDLDNHLIAAGYLQRSTVLRHTCEPDASVWVIPSGYTAYVDGQGTWLPFDRPRATQASPIVAPRLLTWDAHTCVVTSVTDGVGNRTAADYDYRFLIPSRVIDANGNTNEVLYDALGRVIASSAYGIQLDESGKAVPTGFAPLSDFNPQAAALNSIEAALADPAAAVQGASAVYLYDPYCWMGQPVTTQTSVFSATTATGEFAPALQEGFLLDAYGRLRSVARSQVKTRNLPNYVLEALDAWIAGNVRKPVEVAALLADQYPTSPTVPQIQIRLSYADGLGRPLQSKQKCPPGVAHVVLPDGRLEKDGNRPVERDTGSMPRWAVSGRVEYDNKGQVIRVYQPYFIDRPVYVDDAQAREWGYADTHYYDAVGREIAVVTALKHLSRIAWYSWFSVAEDPNDTLGECEAFAQDNLCPPCGRN</sequence>
<comment type="caution">
    <text evidence="6">The sequence shown here is derived from an EMBL/GenBank/DDBJ whole genome shotgun (WGS) entry which is preliminary data.</text>
</comment>
<feature type="domain" description="Insecticide toxin TcdB middle/C-terminal" evidence="4">
    <location>
        <begin position="845"/>
        <end position="992"/>
    </location>
</feature>
<evidence type="ECO:0000313" key="6">
    <source>
        <dbReference type="EMBL" id="RXV64368.1"/>
    </source>
</evidence>
<dbReference type="Pfam" id="PF12255">
    <property type="entry name" value="TcdB_toxin_midC"/>
    <property type="match status" value="1"/>
</dbReference>
<dbReference type="EMBL" id="QWEX01000004">
    <property type="protein sequence ID" value="RXV64368.1"/>
    <property type="molecule type" value="Genomic_DNA"/>
</dbReference>
<evidence type="ECO:0000259" key="4">
    <source>
        <dbReference type="Pfam" id="PF12255"/>
    </source>
</evidence>
<comment type="subcellular location">
    <subcellularLocation>
        <location evidence="1">Secreted</location>
    </subcellularLocation>
</comment>
<dbReference type="Pfam" id="PF03534">
    <property type="entry name" value="SpvB"/>
    <property type="match status" value="1"/>
</dbReference>
<dbReference type="GO" id="GO:0005737">
    <property type="term" value="C:cytoplasm"/>
    <property type="evidence" value="ECO:0007669"/>
    <property type="project" value="InterPro"/>
</dbReference>
<keyword evidence="2" id="KW-0964">Secreted</keyword>
<dbReference type="PRINTS" id="PR01341">
    <property type="entry name" value="SALSPVBPROT"/>
</dbReference>
<dbReference type="InterPro" id="IPR003284">
    <property type="entry name" value="Sal_SpvB"/>
</dbReference>
<dbReference type="InterPro" id="IPR022045">
    <property type="entry name" value="TcdB_toxin_mid/N"/>
</dbReference>
<organism evidence="6 7">
    <name type="scientific">Burkholderia stabilis</name>
    <dbReference type="NCBI Taxonomy" id="95485"/>
    <lineage>
        <taxon>Bacteria</taxon>
        <taxon>Pseudomonadati</taxon>
        <taxon>Pseudomonadota</taxon>
        <taxon>Betaproteobacteria</taxon>
        <taxon>Burkholderiales</taxon>
        <taxon>Burkholderiaceae</taxon>
        <taxon>Burkholderia</taxon>
        <taxon>Burkholderia cepacia complex</taxon>
    </lineage>
</organism>
<evidence type="ECO:0000256" key="1">
    <source>
        <dbReference type="ARBA" id="ARBA00004613"/>
    </source>
</evidence>
<gene>
    <name evidence="6" type="ORF">D1006_38935</name>
</gene>